<evidence type="ECO:0000313" key="2">
    <source>
        <dbReference type="Proteomes" id="UP001396334"/>
    </source>
</evidence>
<proteinExistence type="predicted"/>
<dbReference type="Proteomes" id="UP001396334">
    <property type="component" value="Unassembled WGS sequence"/>
</dbReference>
<keyword evidence="2" id="KW-1185">Reference proteome</keyword>
<protein>
    <submittedName>
        <fullName evidence="1">Uncharacterized protein</fullName>
    </submittedName>
</protein>
<reference evidence="1 2" key="1">
    <citation type="journal article" date="2024" name="G3 (Bethesda)">
        <title>Genome assembly of Hibiscus sabdariffa L. provides insights into metabolisms of medicinal natural products.</title>
        <authorList>
            <person name="Kim T."/>
        </authorList>
    </citation>
    <scope>NUCLEOTIDE SEQUENCE [LARGE SCALE GENOMIC DNA]</scope>
    <source>
        <strain evidence="1">TK-2024</strain>
        <tissue evidence="1">Old leaves</tissue>
    </source>
</reference>
<sequence length="116" mass="13207">MVCRSRIHLMGTSGGEPTIDGVWIKWPKVFEQLGVLIAASSMMASIYYLRRFSRLVNRDRPYIDGWVARRSTWARGIAERIGGVQSMRVWAHEVVRGAARGDLRTWVSGSIRMVRS</sequence>
<organism evidence="1 2">
    <name type="scientific">Hibiscus sabdariffa</name>
    <name type="common">roselle</name>
    <dbReference type="NCBI Taxonomy" id="183260"/>
    <lineage>
        <taxon>Eukaryota</taxon>
        <taxon>Viridiplantae</taxon>
        <taxon>Streptophyta</taxon>
        <taxon>Embryophyta</taxon>
        <taxon>Tracheophyta</taxon>
        <taxon>Spermatophyta</taxon>
        <taxon>Magnoliopsida</taxon>
        <taxon>eudicotyledons</taxon>
        <taxon>Gunneridae</taxon>
        <taxon>Pentapetalae</taxon>
        <taxon>rosids</taxon>
        <taxon>malvids</taxon>
        <taxon>Malvales</taxon>
        <taxon>Malvaceae</taxon>
        <taxon>Malvoideae</taxon>
        <taxon>Hibiscus</taxon>
    </lineage>
</organism>
<comment type="caution">
    <text evidence="1">The sequence shown here is derived from an EMBL/GenBank/DDBJ whole genome shotgun (WGS) entry which is preliminary data.</text>
</comment>
<accession>A0ABR2UBZ9</accession>
<dbReference type="EMBL" id="JBBPBN010000001">
    <property type="protein sequence ID" value="KAK9047215.1"/>
    <property type="molecule type" value="Genomic_DNA"/>
</dbReference>
<gene>
    <name evidence="1" type="ORF">V6N11_053065</name>
</gene>
<name>A0ABR2UBZ9_9ROSI</name>
<evidence type="ECO:0000313" key="1">
    <source>
        <dbReference type="EMBL" id="KAK9047215.1"/>
    </source>
</evidence>